<organism evidence="1 2">
    <name type="scientific">Caerostris extrusa</name>
    <name type="common">Bark spider</name>
    <name type="synonym">Caerostris bankana</name>
    <dbReference type="NCBI Taxonomy" id="172846"/>
    <lineage>
        <taxon>Eukaryota</taxon>
        <taxon>Metazoa</taxon>
        <taxon>Ecdysozoa</taxon>
        <taxon>Arthropoda</taxon>
        <taxon>Chelicerata</taxon>
        <taxon>Arachnida</taxon>
        <taxon>Araneae</taxon>
        <taxon>Araneomorphae</taxon>
        <taxon>Entelegynae</taxon>
        <taxon>Araneoidea</taxon>
        <taxon>Araneidae</taxon>
        <taxon>Caerostris</taxon>
    </lineage>
</organism>
<proteinExistence type="predicted"/>
<accession>A0AAV4VWU1</accession>
<dbReference type="Proteomes" id="UP001054945">
    <property type="component" value="Unassembled WGS sequence"/>
</dbReference>
<gene>
    <name evidence="1" type="ORF">CEXT_222021</name>
</gene>
<protein>
    <submittedName>
        <fullName evidence="1">Uncharacterized protein</fullName>
    </submittedName>
</protein>
<sequence length="92" mass="10751">MTSQMVSDVACRWSTIETHLHHRRRSAIVARRGTFCNLIMGTSIQDRISFFASALKRVLFIGNLWIRRISIMAPSYILSSYKSTRTDPWRKF</sequence>
<name>A0AAV4VWU1_CAEEX</name>
<evidence type="ECO:0000313" key="1">
    <source>
        <dbReference type="EMBL" id="GIY73938.1"/>
    </source>
</evidence>
<reference evidence="1 2" key="1">
    <citation type="submission" date="2021-06" db="EMBL/GenBank/DDBJ databases">
        <title>Caerostris extrusa draft genome.</title>
        <authorList>
            <person name="Kono N."/>
            <person name="Arakawa K."/>
        </authorList>
    </citation>
    <scope>NUCLEOTIDE SEQUENCE [LARGE SCALE GENOMIC DNA]</scope>
</reference>
<comment type="caution">
    <text evidence="1">The sequence shown here is derived from an EMBL/GenBank/DDBJ whole genome shotgun (WGS) entry which is preliminary data.</text>
</comment>
<keyword evidence="2" id="KW-1185">Reference proteome</keyword>
<evidence type="ECO:0000313" key="2">
    <source>
        <dbReference type="Proteomes" id="UP001054945"/>
    </source>
</evidence>
<dbReference type="AlphaFoldDB" id="A0AAV4VWU1"/>
<dbReference type="EMBL" id="BPLR01015142">
    <property type="protein sequence ID" value="GIY73938.1"/>
    <property type="molecule type" value="Genomic_DNA"/>
</dbReference>